<gene>
    <name evidence="4" type="ORF">UFOPK4307_00854</name>
</gene>
<evidence type="ECO:0000256" key="1">
    <source>
        <dbReference type="ARBA" id="ARBA00023002"/>
    </source>
</evidence>
<dbReference type="GO" id="GO:0016620">
    <property type="term" value="F:oxidoreductase activity, acting on the aldehyde or oxo group of donors, NAD or NADP as acceptor"/>
    <property type="evidence" value="ECO:0007669"/>
    <property type="project" value="InterPro"/>
</dbReference>
<dbReference type="InterPro" id="IPR016160">
    <property type="entry name" value="Ald_DH_CS_CYS"/>
</dbReference>
<dbReference type="InterPro" id="IPR016161">
    <property type="entry name" value="Ald_DH/histidinol_DH"/>
</dbReference>
<dbReference type="PROSITE" id="PS00070">
    <property type="entry name" value="ALDEHYDE_DEHYDR_CYS"/>
    <property type="match status" value="1"/>
</dbReference>
<dbReference type="Gene3D" id="3.40.605.10">
    <property type="entry name" value="Aldehyde Dehydrogenase, Chain A, domain 1"/>
    <property type="match status" value="1"/>
</dbReference>
<dbReference type="InterPro" id="IPR016162">
    <property type="entry name" value="Ald_DH_N"/>
</dbReference>
<keyword evidence="2" id="KW-0520">NAD</keyword>
<dbReference type="AlphaFoldDB" id="A0A6J7U1S2"/>
<dbReference type="InterPro" id="IPR016163">
    <property type="entry name" value="Ald_DH_C"/>
</dbReference>
<reference evidence="4" key="1">
    <citation type="submission" date="2020-05" db="EMBL/GenBank/DDBJ databases">
        <authorList>
            <person name="Chiriac C."/>
            <person name="Salcher M."/>
            <person name="Ghai R."/>
            <person name="Kavagutti S V."/>
        </authorList>
    </citation>
    <scope>NUCLEOTIDE SEQUENCE</scope>
</reference>
<dbReference type="PROSITE" id="PS00687">
    <property type="entry name" value="ALDEHYDE_DEHYDR_GLU"/>
    <property type="match status" value="1"/>
</dbReference>
<name>A0A6J7U1S2_9ZZZZ</name>
<feature type="domain" description="Aldehyde dehydrogenase" evidence="3">
    <location>
        <begin position="3"/>
        <end position="370"/>
    </location>
</feature>
<keyword evidence="1" id="KW-0560">Oxidoreductase</keyword>
<dbReference type="Gene3D" id="3.40.309.10">
    <property type="entry name" value="Aldehyde Dehydrogenase, Chain A, domain 2"/>
    <property type="match status" value="1"/>
</dbReference>
<evidence type="ECO:0000313" key="4">
    <source>
        <dbReference type="EMBL" id="CAB5059913.1"/>
    </source>
</evidence>
<dbReference type="Pfam" id="PF00171">
    <property type="entry name" value="Aldedh"/>
    <property type="match status" value="1"/>
</dbReference>
<evidence type="ECO:0000259" key="3">
    <source>
        <dbReference type="Pfam" id="PF00171"/>
    </source>
</evidence>
<dbReference type="FunFam" id="3.40.605.10:FF:000029">
    <property type="entry name" value="Aldehyde dehydrogenase, mitochondrial"/>
    <property type="match status" value="1"/>
</dbReference>
<organism evidence="4">
    <name type="scientific">freshwater metagenome</name>
    <dbReference type="NCBI Taxonomy" id="449393"/>
    <lineage>
        <taxon>unclassified sequences</taxon>
        <taxon>metagenomes</taxon>
        <taxon>ecological metagenomes</taxon>
    </lineage>
</organism>
<protein>
    <submittedName>
        <fullName evidence="4">Unannotated protein</fullName>
    </submittedName>
</protein>
<dbReference type="EMBL" id="CAFBQO010000140">
    <property type="protein sequence ID" value="CAB5059913.1"/>
    <property type="molecule type" value="Genomic_DNA"/>
</dbReference>
<proteinExistence type="predicted"/>
<dbReference type="InterPro" id="IPR015590">
    <property type="entry name" value="Aldehyde_DH_dom"/>
</dbReference>
<dbReference type="PANTHER" id="PTHR11699">
    <property type="entry name" value="ALDEHYDE DEHYDROGENASE-RELATED"/>
    <property type="match status" value="1"/>
</dbReference>
<accession>A0A6J7U1S2</accession>
<dbReference type="InterPro" id="IPR029510">
    <property type="entry name" value="Ald_DH_CS_GLU"/>
</dbReference>
<evidence type="ECO:0000256" key="2">
    <source>
        <dbReference type="ARBA" id="ARBA00023027"/>
    </source>
</evidence>
<dbReference type="SUPFAM" id="SSF53720">
    <property type="entry name" value="ALDH-like"/>
    <property type="match status" value="1"/>
</dbReference>
<sequence length="376" mass="40118">MGCARTVQWYGEAIDKTYDEIAPAPRNALAMITREPLGVIGAVVPWNYPMIIASWKVAPALAMGNSVVLKPAEQSSLSAILLARLATEAGIPNGVFNVVTGLGPEAGQALARHMDVAKLAFTGSGPTGRKMLQYAAESNMKQVALELGGKSPQVVLDDVKDLDACASTLAWGIYYNAGQTCNAGSRIIVQGQKIKEALFEKMSKFVDTFPVGDCLDPSVYMGPIVSTQQRDRVNHYLDMVGKNGESFVFGGDQPTGDDNLIKPTLIDGVKHDSVLSQEEIFGPVIVAVDAKDEADALAKANGTEYGLAASVWSSDISRAHNFARKLRAGTVWVNTFDMSDVITPFGGFNGSGAGRDKSLHALNNYSALKTTWVDLS</sequence>